<dbReference type="PANTHER" id="PTHR44688:SF16">
    <property type="entry name" value="DNA-BINDING TRANSCRIPTIONAL ACTIVATOR DEVR_DOSR"/>
    <property type="match status" value="1"/>
</dbReference>
<dbReference type="InterPro" id="IPR016032">
    <property type="entry name" value="Sig_transdc_resp-reg_C-effctor"/>
</dbReference>
<dbReference type="PANTHER" id="PTHR44688">
    <property type="entry name" value="DNA-BINDING TRANSCRIPTIONAL ACTIVATOR DEVR_DOSR"/>
    <property type="match status" value="1"/>
</dbReference>
<evidence type="ECO:0000313" key="6">
    <source>
        <dbReference type="Proteomes" id="UP000177925"/>
    </source>
</evidence>
<dbReference type="GO" id="GO:0003677">
    <property type="term" value="F:DNA binding"/>
    <property type="evidence" value="ECO:0007669"/>
    <property type="project" value="UniProtKB-KW"/>
</dbReference>
<dbReference type="Pfam" id="PF03472">
    <property type="entry name" value="Autoind_bind"/>
    <property type="match status" value="1"/>
</dbReference>
<dbReference type="Proteomes" id="UP000177925">
    <property type="component" value="Unassembled WGS sequence"/>
</dbReference>
<keyword evidence="3" id="KW-0804">Transcription</keyword>
<evidence type="ECO:0000313" key="5">
    <source>
        <dbReference type="EMBL" id="OGI43174.1"/>
    </source>
</evidence>
<dbReference type="AlphaFoldDB" id="A0A1F6TDI6"/>
<protein>
    <submittedName>
        <fullName evidence="5">LuxR family transcriptional regulator</fullName>
    </submittedName>
</protein>
<evidence type="ECO:0000259" key="4">
    <source>
        <dbReference type="PROSITE" id="PS50043"/>
    </source>
</evidence>
<dbReference type="GO" id="GO:0006355">
    <property type="term" value="P:regulation of DNA-templated transcription"/>
    <property type="evidence" value="ECO:0007669"/>
    <property type="project" value="InterPro"/>
</dbReference>
<gene>
    <name evidence="5" type="ORF">A2150_07710</name>
</gene>
<evidence type="ECO:0000256" key="1">
    <source>
        <dbReference type="ARBA" id="ARBA00023015"/>
    </source>
</evidence>
<dbReference type="SUPFAM" id="SSF46894">
    <property type="entry name" value="C-terminal effector domain of the bipartite response regulators"/>
    <property type="match status" value="1"/>
</dbReference>
<dbReference type="Gene3D" id="1.10.10.10">
    <property type="entry name" value="Winged helix-like DNA-binding domain superfamily/Winged helix DNA-binding domain"/>
    <property type="match status" value="1"/>
</dbReference>
<dbReference type="Pfam" id="PF00196">
    <property type="entry name" value="GerE"/>
    <property type="match status" value="1"/>
</dbReference>
<dbReference type="SMART" id="SM00421">
    <property type="entry name" value="HTH_LUXR"/>
    <property type="match status" value="1"/>
</dbReference>
<comment type="caution">
    <text evidence="5">The sequence shown here is derived from an EMBL/GenBank/DDBJ whole genome shotgun (WGS) entry which is preliminary data.</text>
</comment>
<reference evidence="5 6" key="1">
    <citation type="journal article" date="2016" name="Nat. Commun.">
        <title>Thousands of microbial genomes shed light on interconnected biogeochemical processes in an aquifer system.</title>
        <authorList>
            <person name="Anantharaman K."/>
            <person name="Brown C.T."/>
            <person name="Hug L.A."/>
            <person name="Sharon I."/>
            <person name="Castelle C.J."/>
            <person name="Probst A.J."/>
            <person name="Thomas B.C."/>
            <person name="Singh A."/>
            <person name="Wilkins M.J."/>
            <person name="Karaoz U."/>
            <person name="Brodie E.L."/>
            <person name="Williams K.H."/>
            <person name="Hubbard S.S."/>
            <person name="Banfield J.F."/>
        </authorList>
    </citation>
    <scope>NUCLEOTIDE SEQUENCE [LARGE SCALE GENOMIC DNA]</scope>
</reference>
<evidence type="ECO:0000256" key="2">
    <source>
        <dbReference type="ARBA" id="ARBA00023125"/>
    </source>
</evidence>
<feature type="domain" description="HTH luxR-type" evidence="4">
    <location>
        <begin position="189"/>
        <end position="254"/>
    </location>
</feature>
<dbReference type="CDD" id="cd06170">
    <property type="entry name" value="LuxR_C_like"/>
    <property type="match status" value="1"/>
</dbReference>
<dbReference type="PRINTS" id="PR00038">
    <property type="entry name" value="HTHLUXR"/>
</dbReference>
<evidence type="ECO:0000256" key="3">
    <source>
        <dbReference type="ARBA" id="ARBA00023163"/>
    </source>
</evidence>
<dbReference type="InterPro" id="IPR036388">
    <property type="entry name" value="WH-like_DNA-bd_sf"/>
</dbReference>
<dbReference type="EMBL" id="MFSS01000066">
    <property type="protein sequence ID" value="OGI43174.1"/>
    <property type="molecule type" value="Genomic_DNA"/>
</dbReference>
<dbReference type="STRING" id="1817758.A2150_07710"/>
<accession>A0A1F6TDI6</accession>
<keyword evidence="2" id="KW-0238">DNA-binding</keyword>
<dbReference type="InterPro" id="IPR005143">
    <property type="entry name" value="TF_LuxR_autoind-bd_dom"/>
</dbReference>
<sequence length="258" mass="29059">MTEYALNPAVREDPSGTTDLDLFESLLGCQSIEELHATTARIAKQLGFEHFLYAVRVNLSLTRPYQFVLSGYPKEWRTRYTEAGYENIDPTILHCGRDRRVTPLIWSNKVFDDMPVAKLRAEARDFGLASGASFPVQGRNGESAMLSLATPRVHRQADRDTLETLGRAQLLACYLHEAVQRVVLTKEVLPLQRISLTDRERECLLWAAEGKTSWEIANIIHTSERTVTFHLQNVTRKMGVSTRQHAVARALSLGLVAP</sequence>
<dbReference type="Gene3D" id="3.30.450.80">
    <property type="entry name" value="Transcription factor LuxR-like, autoinducer-binding domain"/>
    <property type="match status" value="1"/>
</dbReference>
<dbReference type="InterPro" id="IPR036693">
    <property type="entry name" value="TF_LuxR_autoind-bd_dom_sf"/>
</dbReference>
<dbReference type="InterPro" id="IPR000792">
    <property type="entry name" value="Tscrpt_reg_LuxR_C"/>
</dbReference>
<dbReference type="PROSITE" id="PS50043">
    <property type="entry name" value="HTH_LUXR_2"/>
    <property type="match status" value="1"/>
</dbReference>
<keyword evidence="1" id="KW-0805">Transcription regulation</keyword>
<organism evidence="5 6">
    <name type="scientific">Candidatus Muproteobacteria bacterium RBG_16_64_11</name>
    <dbReference type="NCBI Taxonomy" id="1817758"/>
    <lineage>
        <taxon>Bacteria</taxon>
        <taxon>Pseudomonadati</taxon>
        <taxon>Pseudomonadota</taxon>
        <taxon>Candidatus Muproteobacteria</taxon>
    </lineage>
</organism>
<dbReference type="SUPFAM" id="SSF75516">
    <property type="entry name" value="Pheromone-binding domain of LuxR-like quorum-sensing transcription factors"/>
    <property type="match status" value="1"/>
</dbReference>
<proteinExistence type="predicted"/>
<name>A0A1F6TDI6_9PROT</name>